<name>A0A5M7BJW1_SACHI</name>
<dbReference type="SUPFAM" id="SSF53383">
    <property type="entry name" value="PLP-dependent transferases"/>
    <property type="match status" value="1"/>
</dbReference>
<sequence length="403" mass="42287">MAFDVEKVRAQYPALADGRAWLDGAAGTQVPQPVIDAVADAYRVGMSNVGGPYESSRRAGGIVAEARAAVADLVGAPDPAGVVFGPSMTALTYRFAAVLADGWRPGDEVVVTQLDHDANVRPWIQHAQRAGATVRVAELDPATGELPAQHVTDLIGERTKLVAVTAASNVLGTIPDLRAITDRARQVGALSYVDGVQHCPHAHVQLAELGADFYATSAYKWAGPHLAAVVAGDPWSLENLHPDKLKPSPDTSPDRFELGTNPFAAMAGAVAAVEHLAGLDSDADGSRADRLAVSRRAVVAHEEALARTLFEGLAELDGVVRYGAPQGPCTPTAFFGLPGMEPRAVAERLAERGLNVSHGHSYAWEAVHALGIGPEGGVRASLSHYTNESDVRRLLEALADLAA</sequence>
<evidence type="ECO:0000313" key="2">
    <source>
        <dbReference type="EMBL" id="KAA5829982.1"/>
    </source>
</evidence>
<protein>
    <submittedName>
        <fullName evidence="2">Cysteine desulfurase-like protein</fullName>
    </submittedName>
</protein>
<dbReference type="InterPro" id="IPR015421">
    <property type="entry name" value="PyrdxlP-dep_Trfase_major"/>
</dbReference>
<accession>A0A5M7BJW1</accession>
<dbReference type="NCBIfam" id="TIGR01976">
    <property type="entry name" value="am_tr_V_VC1184"/>
    <property type="match status" value="1"/>
</dbReference>
<dbReference type="Pfam" id="PF00266">
    <property type="entry name" value="Aminotran_5"/>
    <property type="match status" value="1"/>
</dbReference>
<dbReference type="InterPro" id="IPR011340">
    <property type="entry name" value="Cys_dSase-rel"/>
</dbReference>
<keyword evidence="3" id="KW-1185">Reference proteome</keyword>
<dbReference type="InterPro" id="IPR000192">
    <property type="entry name" value="Aminotrans_V_dom"/>
</dbReference>
<dbReference type="AlphaFoldDB" id="A0A5M7BJW1"/>
<dbReference type="InterPro" id="IPR015424">
    <property type="entry name" value="PyrdxlP-dep_Trfase"/>
</dbReference>
<dbReference type="Gene3D" id="3.90.1150.10">
    <property type="entry name" value="Aspartate Aminotransferase, domain 1"/>
    <property type="match status" value="1"/>
</dbReference>
<dbReference type="PANTHER" id="PTHR43586">
    <property type="entry name" value="CYSTEINE DESULFURASE"/>
    <property type="match status" value="1"/>
</dbReference>
<dbReference type="OrthoDB" id="7592443at2"/>
<evidence type="ECO:0000259" key="1">
    <source>
        <dbReference type="Pfam" id="PF00266"/>
    </source>
</evidence>
<proteinExistence type="predicted"/>
<dbReference type="Proteomes" id="UP000323946">
    <property type="component" value="Unassembled WGS sequence"/>
</dbReference>
<dbReference type="PANTHER" id="PTHR43586:SF21">
    <property type="entry name" value="PYRIDOXAL PHOSPHATE (PLP)-DEPENDENT ASPARTATE AMINOTRANSFERASE SUPERFAMILY"/>
    <property type="match status" value="1"/>
</dbReference>
<gene>
    <name evidence="2" type="ORF">F1721_22975</name>
</gene>
<organism evidence="2 3">
    <name type="scientific">Saccharopolyspora hirsuta</name>
    <dbReference type="NCBI Taxonomy" id="1837"/>
    <lineage>
        <taxon>Bacteria</taxon>
        <taxon>Bacillati</taxon>
        <taxon>Actinomycetota</taxon>
        <taxon>Actinomycetes</taxon>
        <taxon>Pseudonocardiales</taxon>
        <taxon>Pseudonocardiaceae</taxon>
        <taxon>Saccharopolyspora</taxon>
    </lineage>
</organism>
<feature type="domain" description="Aminotransferase class V" evidence="1">
    <location>
        <begin position="21"/>
        <end position="394"/>
    </location>
</feature>
<dbReference type="RefSeq" id="WP_150068839.1">
    <property type="nucleotide sequence ID" value="NZ_JBEPDJ010000004.1"/>
</dbReference>
<evidence type="ECO:0000313" key="3">
    <source>
        <dbReference type="Proteomes" id="UP000323946"/>
    </source>
</evidence>
<dbReference type="InterPro" id="IPR015422">
    <property type="entry name" value="PyrdxlP-dep_Trfase_small"/>
</dbReference>
<reference evidence="2 3" key="1">
    <citation type="submission" date="2019-09" db="EMBL/GenBank/DDBJ databases">
        <title>Draft genome sequence of the thermophilic Saccharopolyspora hirsuta VKM Ac-666T.</title>
        <authorList>
            <person name="Lobastova T.G."/>
            <person name="Fokina V."/>
            <person name="Bragin E.Y."/>
            <person name="Shtratnikova V.Y."/>
            <person name="Starodumova I.P."/>
            <person name="Tarlachkov S.V."/>
            <person name="Donova M.V."/>
        </authorList>
    </citation>
    <scope>NUCLEOTIDE SEQUENCE [LARGE SCALE GENOMIC DNA]</scope>
    <source>
        <strain evidence="2 3">VKM Ac-666</strain>
    </source>
</reference>
<dbReference type="EMBL" id="VWPH01000011">
    <property type="protein sequence ID" value="KAA5829982.1"/>
    <property type="molecule type" value="Genomic_DNA"/>
</dbReference>
<dbReference type="Gene3D" id="3.40.640.10">
    <property type="entry name" value="Type I PLP-dependent aspartate aminotransferase-like (Major domain)"/>
    <property type="match status" value="1"/>
</dbReference>
<comment type="caution">
    <text evidence="2">The sequence shown here is derived from an EMBL/GenBank/DDBJ whole genome shotgun (WGS) entry which is preliminary data.</text>
</comment>
<dbReference type="SMR" id="A0A5M7BJW1"/>